<evidence type="ECO:0000256" key="5">
    <source>
        <dbReference type="ARBA" id="ARBA00023136"/>
    </source>
</evidence>
<feature type="transmembrane region" description="Helical" evidence="6">
    <location>
        <begin position="58"/>
        <end position="75"/>
    </location>
</feature>
<dbReference type="PANTHER" id="PTHR30250:SF11">
    <property type="entry name" value="O-ANTIGEN TRANSPORTER-RELATED"/>
    <property type="match status" value="1"/>
</dbReference>
<keyword evidence="5 6" id="KW-0472">Membrane</keyword>
<keyword evidence="4 6" id="KW-1133">Transmembrane helix</keyword>
<feature type="transmembrane region" description="Helical" evidence="6">
    <location>
        <begin position="124"/>
        <end position="143"/>
    </location>
</feature>
<feature type="transmembrane region" description="Helical" evidence="6">
    <location>
        <begin position="16"/>
        <end position="38"/>
    </location>
</feature>
<keyword evidence="3 6" id="KW-0812">Transmembrane</keyword>
<evidence type="ECO:0000256" key="3">
    <source>
        <dbReference type="ARBA" id="ARBA00022692"/>
    </source>
</evidence>
<evidence type="ECO:0000256" key="2">
    <source>
        <dbReference type="ARBA" id="ARBA00022475"/>
    </source>
</evidence>
<organism evidence="7">
    <name type="scientific">marine metagenome</name>
    <dbReference type="NCBI Taxonomy" id="408172"/>
    <lineage>
        <taxon>unclassified sequences</taxon>
        <taxon>metagenomes</taxon>
        <taxon>ecological metagenomes</taxon>
    </lineage>
</organism>
<comment type="subcellular location">
    <subcellularLocation>
        <location evidence="1">Cell membrane</location>
        <topology evidence="1">Multi-pass membrane protein</topology>
    </subcellularLocation>
</comment>
<feature type="transmembrane region" description="Helical" evidence="6">
    <location>
        <begin position="152"/>
        <end position="173"/>
    </location>
</feature>
<dbReference type="InterPro" id="IPR050833">
    <property type="entry name" value="Poly_Biosynth_Transport"/>
</dbReference>
<dbReference type="AlphaFoldDB" id="A0A381SS76"/>
<accession>A0A381SS76</accession>
<feature type="transmembrane region" description="Helical" evidence="6">
    <location>
        <begin position="222"/>
        <end position="238"/>
    </location>
</feature>
<evidence type="ECO:0000313" key="7">
    <source>
        <dbReference type="EMBL" id="SVA06875.1"/>
    </source>
</evidence>
<name>A0A381SS76_9ZZZZ</name>
<reference evidence="7" key="1">
    <citation type="submission" date="2018-05" db="EMBL/GenBank/DDBJ databases">
        <authorList>
            <person name="Lanie J.A."/>
            <person name="Ng W.-L."/>
            <person name="Kazmierczak K.M."/>
            <person name="Andrzejewski T.M."/>
            <person name="Davidsen T.M."/>
            <person name="Wayne K.J."/>
            <person name="Tettelin H."/>
            <person name="Glass J.I."/>
            <person name="Rusch D."/>
            <person name="Podicherti R."/>
            <person name="Tsui H.-C.T."/>
            <person name="Winkler M.E."/>
        </authorList>
    </citation>
    <scope>NUCLEOTIDE SEQUENCE</scope>
</reference>
<feature type="transmembrane region" description="Helical" evidence="6">
    <location>
        <begin position="258"/>
        <end position="279"/>
    </location>
</feature>
<sequence>MMTKIREPIKKVGKDYIIYGMGNLFTKISALLLIPIYTKYLSVNEVGVIAVIEMIEQLMLPFALAGLSNALWRFLGKQDKIHPSQVISSGFWGSTIIGILLFLVSIFFIPNIGRFLFLDPEEYWFLYPVLLNVLFITSIRYVMRVLQFQRRAFLFSLISVCQLAGILGLSIVLVSQYKWGLMGIILAKSMVNGILFIPILLFMIIKYLSSFSYSIFKQMAKYGYPLLPMTLALAFLNFSDRYFLNLFVPQNEIGIYSIAYRIGMIIQMFLVLPLYMSFLPMVFKIGVDSKSNKEIISDMMFYYSVLGCFLFLAVTLFSENLILLIATDVYITGLKFIPIILLAYFINGFRQFFMAVPALKDKTSQLGMIALGVIGINIVSNWFFISTFGTIGAAISTILSFVLLTWAVYLLSQLEQKIHWKWSRILICCFFAGAIFLLAQMLKLNCELNVYLINIAGLVLFPIVLRIFKVIGPKELKGIKHLFTSIQKKQN</sequence>
<dbReference type="PANTHER" id="PTHR30250">
    <property type="entry name" value="PST FAMILY PREDICTED COLANIC ACID TRANSPORTER"/>
    <property type="match status" value="1"/>
</dbReference>
<feature type="transmembrane region" description="Helical" evidence="6">
    <location>
        <begin position="448"/>
        <end position="468"/>
    </location>
</feature>
<evidence type="ECO:0000256" key="4">
    <source>
        <dbReference type="ARBA" id="ARBA00022989"/>
    </source>
</evidence>
<feature type="transmembrane region" description="Helical" evidence="6">
    <location>
        <begin position="366"/>
        <end position="385"/>
    </location>
</feature>
<proteinExistence type="predicted"/>
<protein>
    <submittedName>
        <fullName evidence="7">Uncharacterized protein</fullName>
    </submittedName>
</protein>
<feature type="transmembrane region" description="Helical" evidence="6">
    <location>
        <begin position="423"/>
        <end position="442"/>
    </location>
</feature>
<dbReference type="Pfam" id="PF01943">
    <property type="entry name" value="Polysacc_synt"/>
    <property type="match status" value="1"/>
</dbReference>
<feature type="transmembrane region" description="Helical" evidence="6">
    <location>
        <begin position="323"/>
        <end position="346"/>
    </location>
</feature>
<evidence type="ECO:0000256" key="6">
    <source>
        <dbReference type="SAM" id="Phobius"/>
    </source>
</evidence>
<dbReference type="GO" id="GO:0005886">
    <property type="term" value="C:plasma membrane"/>
    <property type="evidence" value="ECO:0007669"/>
    <property type="project" value="UniProtKB-SubCell"/>
</dbReference>
<gene>
    <name evidence="7" type="ORF">METZ01_LOCUS59729</name>
</gene>
<dbReference type="EMBL" id="UINC01003501">
    <property type="protein sequence ID" value="SVA06875.1"/>
    <property type="molecule type" value="Genomic_DNA"/>
</dbReference>
<feature type="transmembrane region" description="Helical" evidence="6">
    <location>
        <begin position="391"/>
        <end position="411"/>
    </location>
</feature>
<keyword evidence="2" id="KW-1003">Cell membrane</keyword>
<dbReference type="InterPro" id="IPR002797">
    <property type="entry name" value="Polysacc_synth"/>
</dbReference>
<feature type="transmembrane region" description="Helical" evidence="6">
    <location>
        <begin position="87"/>
        <end position="112"/>
    </location>
</feature>
<feature type="transmembrane region" description="Helical" evidence="6">
    <location>
        <begin position="300"/>
        <end position="317"/>
    </location>
</feature>
<evidence type="ECO:0000256" key="1">
    <source>
        <dbReference type="ARBA" id="ARBA00004651"/>
    </source>
</evidence>